<evidence type="ECO:0000256" key="8">
    <source>
        <dbReference type="SAM" id="Phobius"/>
    </source>
</evidence>
<keyword evidence="4" id="KW-0378">Hydrolase</keyword>
<dbReference type="Proteomes" id="UP000254425">
    <property type="component" value="Chromosome"/>
</dbReference>
<feature type="transmembrane region" description="Helical" evidence="8">
    <location>
        <begin position="26"/>
        <end position="47"/>
    </location>
</feature>
<evidence type="ECO:0000256" key="3">
    <source>
        <dbReference type="ARBA" id="ARBA00022692"/>
    </source>
</evidence>
<dbReference type="Pfam" id="PF01569">
    <property type="entry name" value="PAP2"/>
    <property type="match status" value="1"/>
</dbReference>
<proteinExistence type="predicted"/>
<dbReference type="AlphaFoldDB" id="A0A345XWV6"/>
<evidence type="ECO:0000256" key="2">
    <source>
        <dbReference type="ARBA" id="ARBA00022475"/>
    </source>
</evidence>
<dbReference type="SMART" id="SM00014">
    <property type="entry name" value="acidPPc"/>
    <property type="match status" value="1"/>
</dbReference>
<feature type="transmembrane region" description="Helical" evidence="8">
    <location>
        <begin position="122"/>
        <end position="143"/>
    </location>
</feature>
<sequence>MLVALLALACLRSARSANGPYGRAAALLAACALVVAYGLSEVVKLLVAEERPCRAVPDAAPPLAACPASGDWSFPSNHATLALAAATGVALLWRGLAWLAVPVGLLTAFSRVFVGVHYPFDVLAGGLLGATVAALCASEPLVLHGARLLLRRRATASATATPTATSTASANAPGRDHTNPAS</sequence>
<evidence type="ECO:0000256" key="6">
    <source>
        <dbReference type="ARBA" id="ARBA00023136"/>
    </source>
</evidence>
<dbReference type="InterPro" id="IPR036938">
    <property type="entry name" value="PAP2/HPO_sf"/>
</dbReference>
<evidence type="ECO:0000313" key="10">
    <source>
        <dbReference type="EMBL" id="AXK36122.1"/>
    </source>
</evidence>
<keyword evidence="11" id="KW-1185">Reference proteome</keyword>
<accession>A0A345XWV6</accession>
<organism evidence="10 11">
    <name type="scientific">Streptomyces armeniacus</name>
    <dbReference type="NCBI Taxonomy" id="83291"/>
    <lineage>
        <taxon>Bacteria</taxon>
        <taxon>Bacillati</taxon>
        <taxon>Actinomycetota</taxon>
        <taxon>Actinomycetes</taxon>
        <taxon>Kitasatosporales</taxon>
        <taxon>Streptomycetaceae</taxon>
        <taxon>Streptomyces</taxon>
    </lineage>
</organism>
<dbReference type="PANTHER" id="PTHR14969:SF62">
    <property type="entry name" value="DECAPRENYLPHOSPHORYL-5-PHOSPHORIBOSE PHOSPHATASE RV3807C-RELATED"/>
    <property type="match status" value="1"/>
</dbReference>
<evidence type="ECO:0000259" key="9">
    <source>
        <dbReference type="SMART" id="SM00014"/>
    </source>
</evidence>
<keyword evidence="5 8" id="KW-1133">Transmembrane helix</keyword>
<protein>
    <submittedName>
        <fullName evidence="10">PAP2 family protein</fullName>
    </submittedName>
</protein>
<evidence type="ECO:0000256" key="4">
    <source>
        <dbReference type="ARBA" id="ARBA00022801"/>
    </source>
</evidence>
<evidence type="ECO:0000256" key="5">
    <source>
        <dbReference type="ARBA" id="ARBA00022989"/>
    </source>
</evidence>
<dbReference type="Gene3D" id="1.20.144.10">
    <property type="entry name" value="Phosphatidic acid phosphatase type 2/haloperoxidase"/>
    <property type="match status" value="1"/>
</dbReference>
<feature type="domain" description="Phosphatidic acid phosphatase type 2/haloperoxidase" evidence="9">
    <location>
        <begin position="25"/>
        <end position="137"/>
    </location>
</feature>
<keyword evidence="6 8" id="KW-0472">Membrane</keyword>
<evidence type="ECO:0000313" key="11">
    <source>
        <dbReference type="Proteomes" id="UP000254425"/>
    </source>
</evidence>
<gene>
    <name evidence="10" type="ORF">DVA86_29550</name>
</gene>
<keyword evidence="3 8" id="KW-0812">Transmembrane</keyword>
<comment type="subcellular location">
    <subcellularLocation>
        <location evidence="1">Cell membrane</location>
        <topology evidence="1">Multi-pass membrane protein</topology>
    </subcellularLocation>
</comment>
<keyword evidence="2" id="KW-1003">Cell membrane</keyword>
<dbReference type="KEGG" id="sarm:DVA86_29550"/>
<evidence type="ECO:0000256" key="7">
    <source>
        <dbReference type="SAM" id="MobiDB-lite"/>
    </source>
</evidence>
<feature type="transmembrane region" description="Helical" evidence="8">
    <location>
        <begin position="96"/>
        <end position="116"/>
    </location>
</feature>
<reference evidence="10 11" key="1">
    <citation type="submission" date="2018-07" db="EMBL/GenBank/DDBJ databases">
        <title>Draft genome of the type strain Streptomyces armeniacus ATCC 15676.</title>
        <authorList>
            <person name="Labana P."/>
            <person name="Gosse J.T."/>
            <person name="Boddy C.N."/>
        </authorList>
    </citation>
    <scope>NUCLEOTIDE SEQUENCE [LARGE SCALE GENOMIC DNA]</scope>
    <source>
        <strain evidence="10 11">ATCC 15676</strain>
    </source>
</reference>
<dbReference type="PANTHER" id="PTHR14969">
    <property type="entry name" value="SPHINGOSINE-1-PHOSPHATE PHOSPHOHYDROLASE"/>
    <property type="match status" value="1"/>
</dbReference>
<feature type="compositionally biased region" description="Low complexity" evidence="7">
    <location>
        <begin position="159"/>
        <end position="170"/>
    </location>
</feature>
<evidence type="ECO:0000256" key="1">
    <source>
        <dbReference type="ARBA" id="ARBA00004651"/>
    </source>
</evidence>
<feature type="region of interest" description="Disordered" evidence="7">
    <location>
        <begin position="159"/>
        <end position="182"/>
    </location>
</feature>
<name>A0A345XWV6_9ACTN</name>
<dbReference type="SUPFAM" id="SSF48317">
    <property type="entry name" value="Acid phosphatase/Vanadium-dependent haloperoxidase"/>
    <property type="match status" value="1"/>
</dbReference>
<dbReference type="InterPro" id="IPR000326">
    <property type="entry name" value="PAP2/HPO"/>
</dbReference>
<dbReference type="CDD" id="cd01610">
    <property type="entry name" value="PAP2_like"/>
    <property type="match status" value="1"/>
</dbReference>
<dbReference type="GO" id="GO:0016787">
    <property type="term" value="F:hydrolase activity"/>
    <property type="evidence" value="ECO:0007669"/>
    <property type="project" value="UniProtKB-KW"/>
</dbReference>
<dbReference type="EMBL" id="CP031320">
    <property type="protein sequence ID" value="AXK36122.1"/>
    <property type="molecule type" value="Genomic_DNA"/>
</dbReference>
<dbReference type="GO" id="GO:0005886">
    <property type="term" value="C:plasma membrane"/>
    <property type="evidence" value="ECO:0007669"/>
    <property type="project" value="UniProtKB-SubCell"/>
</dbReference>